<organism evidence="5 6">
    <name type="scientific">Peteryoungia desertarenae</name>
    <dbReference type="NCBI Taxonomy" id="1813451"/>
    <lineage>
        <taxon>Bacteria</taxon>
        <taxon>Pseudomonadati</taxon>
        <taxon>Pseudomonadota</taxon>
        <taxon>Alphaproteobacteria</taxon>
        <taxon>Hyphomicrobiales</taxon>
        <taxon>Rhizobiaceae</taxon>
        <taxon>Peteryoungia</taxon>
    </lineage>
</organism>
<name>A0ABX6QPU6_9HYPH</name>
<dbReference type="InterPro" id="IPR000524">
    <property type="entry name" value="Tscrpt_reg_HTH_GntR"/>
</dbReference>
<evidence type="ECO:0000256" key="3">
    <source>
        <dbReference type="ARBA" id="ARBA00023163"/>
    </source>
</evidence>
<sequence length="330" mass="36318">MASSAANPLGPVPRLHTQIRDIVAARIAQGALADGALLQESQLASEFGISRAPARHALAALEAEGLLCKSSGRGYLVVANAQLLASARDTGLPEPAVSVDSSASWERIYQEVENEIIARISFGSWRLSEVALASHYGVSRTVARDVVGRLQQRGLVRKDDGARWYAPALTPDHIGELYEMRWLLEPAALLKAIPNLPDGLLDTMSADLDAAIAKAETIDGEVLDALEHQLHVQLLGFCGQNTLMQAIIQHQSLLVAHQFLYRWTPKLFRSEPFLPEHREILDRLLAGRFEDASRSLKWHLQSSSDRVIARVDLIQDEFRTEGISFLTLAK</sequence>
<evidence type="ECO:0000256" key="2">
    <source>
        <dbReference type="ARBA" id="ARBA00023125"/>
    </source>
</evidence>
<dbReference type="SMART" id="SM00345">
    <property type="entry name" value="HTH_GNTR"/>
    <property type="match status" value="2"/>
</dbReference>
<dbReference type="Gene3D" id="1.20.120.530">
    <property type="entry name" value="GntR ligand-binding domain-like"/>
    <property type="match status" value="1"/>
</dbReference>
<reference evidence="5 6" key="1">
    <citation type="submission" date="2020-06" db="EMBL/GenBank/DDBJ databases">
        <title>Genome sequence of Rhizobium sp strain ADMK78.</title>
        <authorList>
            <person name="Rahi P."/>
        </authorList>
    </citation>
    <scope>NUCLEOTIDE SEQUENCE [LARGE SCALE GENOMIC DNA]</scope>
    <source>
        <strain evidence="5 6">ADMK78</strain>
    </source>
</reference>
<dbReference type="EMBL" id="CP058350">
    <property type="protein sequence ID" value="QLF70543.1"/>
    <property type="molecule type" value="Genomic_DNA"/>
</dbReference>
<dbReference type="Gene3D" id="1.10.10.10">
    <property type="entry name" value="Winged helix-like DNA-binding domain superfamily/Winged helix DNA-binding domain"/>
    <property type="match status" value="2"/>
</dbReference>
<dbReference type="CDD" id="cd07377">
    <property type="entry name" value="WHTH_GntR"/>
    <property type="match status" value="1"/>
</dbReference>
<evidence type="ECO:0000259" key="4">
    <source>
        <dbReference type="PROSITE" id="PS50949"/>
    </source>
</evidence>
<dbReference type="SUPFAM" id="SSF48008">
    <property type="entry name" value="GntR ligand-binding domain-like"/>
    <property type="match status" value="1"/>
</dbReference>
<dbReference type="SUPFAM" id="SSF46785">
    <property type="entry name" value="Winged helix' DNA-binding domain"/>
    <property type="match status" value="2"/>
</dbReference>
<proteinExistence type="predicted"/>
<keyword evidence="2" id="KW-0238">DNA-binding</keyword>
<dbReference type="PRINTS" id="PR00035">
    <property type="entry name" value="HTHGNTR"/>
</dbReference>
<dbReference type="Proteomes" id="UP000308530">
    <property type="component" value="Chromosome"/>
</dbReference>
<dbReference type="Pfam" id="PF07729">
    <property type="entry name" value="FCD"/>
    <property type="match status" value="1"/>
</dbReference>
<dbReference type="PROSITE" id="PS50949">
    <property type="entry name" value="HTH_GNTR"/>
    <property type="match status" value="1"/>
</dbReference>
<evidence type="ECO:0000313" key="6">
    <source>
        <dbReference type="Proteomes" id="UP000308530"/>
    </source>
</evidence>
<evidence type="ECO:0000256" key="1">
    <source>
        <dbReference type="ARBA" id="ARBA00023015"/>
    </source>
</evidence>
<keyword evidence="1" id="KW-0805">Transcription regulation</keyword>
<dbReference type="Pfam" id="PF00392">
    <property type="entry name" value="GntR"/>
    <property type="match status" value="2"/>
</dbReference>
<dbReference type="RefSeq" id="WP_138286097.1">
    <property type="nucleotide sequence ID" value="NZ_CP058350.1"/>
</dbReference>
<keyword evidence="6" id="KW-1185">Reference proteome</keyword>
<gene>
    <name evidence="5" type="ORF">FE840_013920</name>
</gene>
<dbReference type="SMART" id="SM00895">
    <property type="entry name" value="FCD"/>
    <property type="match status" value="1"/>
</dbReference>
<dbReference type="InterPro" id="IPR036390">
    <property type="entry name" value="WH_DNA-bd_sf"/>
</dbReference>
<evidence type="ECO:0000313" key="5">
    <source>
        <dbReference type="EMBL" id="QLF70543.1"/>
    </source>
</evidence>
<keyword evidence="3" id="KW-0804">Transcription</keyword>
<dbReference type="PANTHER" id="PTHR43537">
    <property type="entry name" value="TRANSCRIPTIONAL REGULATOR, GNTR FAMILY"/>
    <property type="match status" value="1"/>
</dbReference>
<accession>A0ABX6QPU6</accession>
<protein>
    <submittedName>
        <fullName evidence="5">GntR family transcriptional regulator</fullName>
    </submittedName>
</protein>
<feature type="domain" description="HTH gntR-type" evidence="4">
    <location>
        <begin position="13"/>
        <end position="80"/>
    </location>
</feature>
<dbReference type="InterPro" id="IPR008920">
    <property type="entry name" value="TF_FadR/GntR_C"/>
</dbReference>
<dbReference type="PANTHER" id="PTHR43537:SF5">
    <property type="entry name" value="UXU OPERON TRANSCRIPTIONAL REGULATOR"/>
    <property type="match status" value="1"/>
</dbReference>
<dbReference type="InterPro" id="IPR036388">
    <property type="entry name" value="WH-like_DNA-bd_sf"/>
</dbReference>
<dbReference type="InterPro" id="IPR011711">
    <property type="entry name" value="GntR_C"/>
</dbReference>